<evidence type="ECO:0000313" key="5">
    <source>
        <dbReference type="EMBL" id="KAJ3182747.1"/>
    </source>
</evidence>
<dbReference type="Proteomes" id="UP001212152">
    <property type="component" value="Unassembled WGS sequence"/>
</dbReference>
<dbReference type="SUPFAM" id="SSF48403">
    <property type="entry name" value="Ankyrin repeat"/>
    <property type="match status" value="1"/>
</dbReference>
<dbReference type="InterPro" id="IPR036770">
    <property type="entry name" value="Ankyrin_rpt-contain_sf"/>
</dbReference>
<evidence type="ECO:0000256" key="1">
    <source>
        <dbReference type="ARBA" id="ARBA00022737"/>
    </source>
</evidence>
<keyword evidence="2 3" id="KW-0040">ANK repeat</keyword>
<reference evidence="5" key="1">
    <citation type="submission" date="2020-05" db="EMBL/GenBank/DDBJ databases">
        <title>Phylogenomic resolution of chytrid fungi.</title>
        <authorList>
            <person name="Stajich J.E."/>
            <person name="Amses K."/>
            <person name="Simmons R."/>
            <person name="Seto K."/>
            <person name="Myers J."/>
            <person name="Bonds A."/>
            <person name="Quandt C.A."/>
            <person name="Barry K."/>
            <person name="Liu P."/>
            <person name="Grigoriev I."/>
            <person name="Longcore J.E."/>
            <person name="James T.Y."/>
        </authorList>
    </citation>
    <scope>NUCLEOTIDE SEQUENCE</scope>
    <source>
        <strain evidence="5">JEL0379</strain>
    </source>
</reference>
<evidence type="ECO:0000313" key="6">
    <source>
        <dbReference type="Proteomes" id="UP001212152"/>
    </source>
</evidence>
<name>A0AAD5TRF5_9FUNG</name>
<organism evidence="5 6">
    <name type="scientific">Geranomyces variabilis</name>
    <dbReference type="NCBI Taxonomy" id="109894"/>
    <lineage>
        <taxon>Eukaryota</taxon>
        <taxon>Fungi</taxon>
        <taxon>Fungi incertae sedis</taxon>
        <taxon>Chytridiomycota</taxon>
        <taxon>Chytridiomycota incertae sedis</taxon>
        <taxon>Chytridiomycetes</taxon>
        <taxon>Spizellomycetales</taxon>
        <taxon>Powellomycetaceae</taxon>
        <taxon>Geranomyces</taxon>
    </lineage>
</organism>
<dbReference type="PANTHER" id="PTHR24123">
    <property type="entry name" value="ANKYRIN REPEAT-CONTAINING"/>
    <property type="match status" value="1"/>
</dbReference>
<dbReference type="InterPro" id="IPR051165">
    <property type="entry name" value="Multifunctional_ANK_Repeat"/>
</dbReference>
<feature type="region of interest" description="Disordered" evidence="4">
    <location>
        <begin position="522"/>
        <end position="577"/>
    </location>
</feature>
<dbReference type="InterPro" id="IPR002110">
    <property type="entry name" value="Ankyrin_rpt"/>
</dbReference>
<evidence type="ECO:0000256" key="3">
    <source>
        <dbReference type="PROSITE-ProRule" id="PRU00023"/>
    </source>
</evidence>
<dbReference type="SMART" id="SM00248">
    <property type="entry name" value="ANK"/>
    <property type="match status" value="3"/>
</dbReference>
<dbReference type="PROSITE" id="PS50088">
    <property type="entry name" value="ANK_REPEAT"/>
    <property type="match status" value="1"/>
</dbReference>
<accession>A0AAD5TRF5</accession>
<comment type="caution">
    <text evidence="5">The sequence shown here is derived from an EMBL/GenBank/DDBJ whole genome shotgun (WGS) entry which is preliminary data.</text>
</comment>
<evidence type="ECO:0000256" key="2">
    <source>
        <dbReference type="ARBA" id="ARBA00023043"/>
    </source>
</evidence>
<keyword evidence="6" id="KW-1185">Reference proteome</keyword>
<feature type="repeat" description="ANK" evidence="3">
    <location>
        <begin position="280"/>
        <end position="308"/>
    </location>
</feature>
<gene>
    <name evidence="5" type="ORF">HDU87_008086</name>
</gene>
<dbReference type="AlphaFoldDB" id="A0AAD5TRF5"/>
<dbReference type="PANTHER" id="PTHR24123:SF33">
    <property type="entry name" value="PROTEIN HOS4"/>
    <property type="match status" value="1"/>
</dbReference>
<feature type="compositionally biased region" description="Acidic residues" evidence="4">
    <location>
        <begin position="526"/>
        <end position="544"/>
    </location>
</feature>
<dbReference type="EMBL" id="JADGJQ010000008">
    <property type="protein sequence ID" value="KAJ3182747.1"/>
    <property type="molecule type" value="Genomic_DNA"/>
</dbReference>
<feature type="compositionally biased region" description="Basic and acidic residues" evidence="4">
    <location>
        <begin position="562"/>
        <end position="577"/>
    </location>
</feature>
<dbReference type="PROSITE" id="PS50297">
    <property type="entry name" value="ANK_REP_REGION"/>
    <property type="match status" value="1"/>
</dbReference>
<protein>
    <submittedName>
        <fullName evidence="5">Uncharacterized protein</fullName>
    </submittedName>
</protein>
<keyword evidence="1" id="KW-0677">Repeat</keyword>
<sequence length="652" mass="71675">MTKPHPQSTHISRSPIYLPNSIIEDIACFVAADPESSRDGHAPLARILPLASVCRQWYLRARSVRTVAVAIIANSPWAFEHLDYVTRLLLKPAVGAKGVDEYGFSLFGTPPFVTSVLYKMLILSDEQGLRHYLSEEWLPDILYRVRNLGLGRPDEPESSAVARLGFYEGVFDVAQPYMSLTDRLKTVKDQVVYDRVAARYFICEMGPESVPPRLLGWLAEVGDLDLMTLMMDQCEVPAGATDNFALNRACEAGQIEAARLLLSRGASPVNADGGRGYALPLSAAAARENMAIVDLLLEHGADINEEDSQALRYAIFGIRLTTCTPNVIGDLLTRGARPEIDPLPLFLVAVESSNAVNIDKLFSHPRSVDWVSAETATIALIAAAAHNNLPAVAYLLALPAPNQPKTNMSYTVPYTIPEENLTSPLAASLSRLRYRQATAAGHEQQQQQQLNSGNEFAIVDLLIARGADAAAHDNLVWKDLLIRPLADPVHANVIQQADGLTARRQAFLTQGVFEMWDWTGRRRLDDDDDDDEDEDEDEENESESNDSNLDGGDNSSDDDEGDIKSEAEAEARDDEKDVACADASAAGMPPRGTTDVNFAYWDARIRAYAHLVVRHKLRAPTDMMEKVRAHSGKLYDRLLEAEASITVPDTEA</sequence>
<feature type="compositionally biased region" description="Low complexity" evidence="4">
    <location>
        <begin position="545"/>
        <end position="554"/>
    </location>
</feature>
<dbReference type="Gene3D" id="1.25.40.20">
    <property type="entry name" value="Ankyrin repeat-containing domain"/>
    <property type="match status" value="1"/>
</dbReference>
<evidence type="ECO:0000256" key="4">
    <source>
        <dbReference type="SAM" id="MobiDB-lite"/>
    </source>
</evidence>
<dbReference type="Pfam" id="PF12796">
    <property type="entry name" value="Ank_2"/>
    <property type="match status" value="1"/>
</dbReference>
<proteinExistence type="predicted"/>